<evidence type="ECO:0000313" key="2">
    <source>
        <dbReference type="Proteomes" id="UP000315289"/>
    </source>
</evidence>
<keyword evidence="2" id="KW-1185">Reference proteome</keyword>
<protein>
    <submittedName>
        <fullName evidence="1">Uncharacterized protein</fullName>
    </submittedName>
</protein>
<accession>A0A557SW18</accession>
<proteinExistence type="predicted"/>
<dbReference type="Proteomes" id="UP000315289">
    <property type="component" value="Unassembled WGS sequence"/>
</dbReference>
<sequence length="52" mass="6076">MTISSTNSYIDEIVLDFERISDINFRNKQREVIEYIATLNFKKIGVRGLLNP</sequence>
<dbReference type="AlphaFoldDB" id="A0A557SW18"/>
<dbReference type="EMBL" id="VOAH01000006">
    <property type="protein sequence ID" value="TVP40798.1"/>
    <property type="molecule type" value="Genomic_DNA"/>
</dbReference>
<gene>
    <name evidence="1" type="ORF">NARC_60185</name>
</gene>
<dbReference type="RefSeq" id="WP_186434151.1">
    <property type="nucleotide sequence ID" value="NZ_ML675582.1"/>
</dbReference>
<organism evidence="1 2">
    <name type="scientific">Candidatus Nitrosocosmicus arcticus</name>
    <dbReference type="NCBI Taxonomy" id="2035267"/>
    <lineage>
        <taxon>Archaea</taxon>
        <taxon>Nitrososphaerota</taxon>
        <taxon>Nitrososphaeria</taxon>
        <taxon>Nitrososphaerales</taxon>
        <taxon>Nitrososphaeraceae</taxon>
        <taxon>Candidatus Nitrosocosmicus</taxon>
    </lineage>
</organism>
<name>A0A557SW18_9ARCH</name>
<reference evidence="1 2" key="1">
    <citation type="journal article" date="2019" name="Front. Microbiol.">
        <title>Ammonia Oxidation by the Arctic Terrestrial Thaumarchaeote Candidatus Nitrosocosmicus arcticus Is Stimulated by Increasing Temperatures.</title>
        <authorList>
            <person name="Alves R.J.E."/>
            <person name="Kerou M."/>
            <person name="Zappe A."/>
            <person name="Bittner R."/>
            <person name="Abby S.S."/>
            <person name="Schmidt H.A."/>
            <person name="Pfeifer K."/>
            <person name="Schleper C."/>
        </authorList>
    </citation>
    <scope>NUCLEOTIDE SEQUENCE [LARGE SCALE GENOMIC DNA]</scope>
    <source>
        <strain evidence="1 2">Kfb</strain>
    </source>
</reference>
<comment type="caution">
    <text evidence="1">The sequence shown here is derived from an EMBL/GenBank/DDBJ whole genome shotgun (WGS) entry which is preliminary data.</text>
</comment>
<evidence type="ECO:0000313" key="1">
    <source>
        <dbReference type="EMBL" id="TVP40798.1"/>
    </source>
</evidence>